<dbReference type="RefSeq" id="WP_016482597.1">
    <property type="nucleotide sequence ID" value="NC_021487.1"/>
</dbReference>
<proteinExistence type="predicted"/>
<accession>S0EXM6</accession>
<dbReference type="Proteomes" id="UP000014227">
    <property type="component" value="Chromosome I"/>
</dbReference>
<dbReference type="AlphaFoldDB" id="S0EXM6"/>
<gene>
    <name evidence="1" type="ORF">CCALI_01236</name>
</gene>
<evidence type="ECO:0000313" key="1">
    <source>
        <dbReference type="EMBL" id="CCW35054.1"/>
    </source>
</evidence>
<dbReference type="STRING" id="454171.CP488_02862"/>
<dbReference type="HOGENOM" id="CLU_3041770_0_0_0"/>
<dbReference type="KEGG" id="ccz:CCALI_01236"/>
<dbReference type="PATRIC" id="fig|1303518.3.peg.1256"/>
<dbReference type="InParanoid" id="S0EXM6"/>
<keyword evidence="2" id="KW-1185">Reference proteome</keyword>
<organism evidence="1 2">
    <name type="scientific">Chthonomonas calidirosea (strain DSM 23976 / ICMP 18418 / T49)</name>
    <dbReference type="NCBI Taxonomy" id="1303518"/>
    <lineage>
        <taxon>Bacteria</taxon>
        <taxon>Bacillati</taxon>
        <taxon>Armatimonadota</taxon>
        <taxon>Chthonomonadia</taxon>
        <taxon>Chthonomonadales</taxon>
        <taxon>Chthonomonadaceae</taxon>
        <taxon>Chthonomonas</taxon>
    </lineage>
</organism>
<name>S0EXM6_CHTCT</name>
<evidence type="ECO:0000313" key="2">
    <source>
        <dbReference type="Proteomes" id="UP000014227"/>
    </source>
</evidence>
<reference evidence="2" key="1">
    <citation type="submission" date="2013-03" db="EMBL/GenBank/DDBJ databases">
        <title>Genome sequence of Chthonomonas calidirosea, the first sequenced genome from the Armatimonadetes phylum (formally candidate division OP10).</title>
        <authorList>
            <person name="Lee K.C.Y."/>
            <person name="Morgan X.C."/>
            <person name="Dunfield P.F."/>
            <person name="Tamas I."/>
            <person name="Houghton K.M."/>
            <person name="Vyssotski M."/>
            <person name="Ryan J.L.J."/>
            <person name="Lagutin K."/>
            <person name="McDonald I.R."/>
            <person name="Stott M.B."/>
        </authorList>
    </citation>
    <scope>NUCLEOTIDE SEQUENCE [LARGE SCALE GENOMIC DNA]</scope>
    <source>
        <strain evidence="2">DSM 23976 / ICMP 18418 / T49</strain>
    </source>
</reference>
<sequence length="54" mass="6244">MVDIRLCPQWFVVPSRERTLLRLKLFDAAFLPNGNAQPPVFGPTGRSKRSYHLF</sequence>
<dbReference type="EMBL" id="HF951689">
    <property type="protein sequence ID" value="CCW35054.1"/>
    <property type="molecule type" value="Genomic_DNA"/>
</dbReference>
<protein>
    <submittedName>
        <fullName evidence="1">Uncharacterized protein</fullName>
    </submittedName>
</protein>